<dbReference type="Proteomes" id="UP000198341">
    <property type="component" value="Chromosome 14"/>
</dbReference>
<dbReference type="GO" id="GO:0005576">
    <property type="term" value="C:extracellular region"/>
    <property type="evidence" value="ECO:0007669"/>
    <property type="project" value="TreeGrafter"/>
</dbReference>
<name>K8EN52_9CHLO</name>
<proteinExistence type="predicted"/>
<feature type="compositionally biased region" description="Basic and acidic residues" evidence="1">
    <location>
        <begin position="222"/>
        <end position="236"/>
    </location>
</feature>
<protein>
    <recommendedName>
        <fullName evidence="4">DUF3456 domain-containing protein</fullName>
    </recommendedName>
</protein>
<dbReference type="AlphaFoldDB" id="K8EN52"/>
<dbReference type="GO" id="GO:0034663">
    <property type="term" value="C:endoplasmic reticulum chaperone complex"/>
    <property type="evidence" value="ECO:0007669"/>
    <property type="project" value="TreeGrafter"/>
</dbReference>
<sequence>MVGLSEEEQNSMQIPSHMRCDACHAISHKLTTNIRETERKHGKGKNVQKRLRVDQYEQSFEDTCKDEQFWGEYYGVTHGKDGHNYFNGPGLTVLPKALHKAQTLSMETTLRKGGMWSHRMREFCEQMVYSSEEDLDESDMYSILYESTPNEEESRGSDSGSDSSDSSSSNPPPPQRIIINKDTRTFREKMCARTCKKFPTRRPTTTEEELESGWEPFDEDAFTEKKRAQRKEDEAYRQAHKLVEDLTSGRGDGGEL</sequence>
<dbReference type="PANTHER" id="PTHR15881:SF2">
    <property type="entry name" value="MARGINAL ZONE B- AND B1-CELL-SPECIFIC PROTEIN"/>
    <property type="match status" value="1"/>
</dbReference>
<evidence type="ECO:0000256" key="1">
    <source>
        <dbReference type="SAM" id="MobiDB-lite"/>
    </source>
</evidence>
<feature type="compositionally biased region" description="Acidic residues" evidence="1">
    <location>
        <begin position="206"/>
        <end position="221"/>
    </location>
</feature>
<dbReference type="InterPro" id="IPR052682">
    <property type="entry name" value="MZB1"/>
</dbReference>
<reference evidence="2 3" key="1">
    <citation type="submission" date="2011-10" db="EMBL/GenBank/DDBJ databases">
        <authorList>
            <person name="Genoscope - CEA"/>
        </authorList>
    </citation>
    <scope>NUCLEOTIDE SEQUENCE [LARGE SCALE GENOMIC DNA]</scope>
    <source>
        <strain evidence="2 3">RCC 1105</strain>
    </source>
</reference>
<feature type="region of interest" description="Disordered" evidence="1">
    <location>
        <begin position="147"/>
        <end position="183"/>
    </location>
</feature>
<gene>
    <name evidence="2" type="ordered locus">Bathy14g00910</name>
</gene>
<feature type="compositionally biased region" description="Low complexity" evidence="1">
    <location>
        <begin position="157"/>
        <end position="169"/>
    </location>
</feature>
<dbReference type="PANTHER" id="PTHR15881">
    <property type="entry name" value="MARGINAL ZONE B- AND B1-CELL-SPECIFIC PROTEIN"/>
    <property type="match status" value="1"/>
</dbReference>
<organism evidence="2 3">
    <name type="scientific">Bathycoccus prasinos</name>
    <dbReference type="NCBI Taxonomy" id="41875"/>
    <lineage>
        <taxon>Eukaryota</taxon>
        <taxon>Viridiplantae</taxon>
        <taxon>Chlorophyta</taxon>
        <taxon>Mamiellophyceae</taxon>
        <taxon>Mamiellales</taxon>
        <taxon>Bathycoccaceae</taxon>
        <taxon>Bathycoccus</taxon>
    </lineage>
</organism>
<feature type="region of interest" description="Disordered" evidence="1">
    <location>
        <begin position="197"/>
        <end position="236"/>
    </location>
</feature>
<evidence type="ECO:0000313" key="3">
    <source>
        <dbReference type="Proteomes" id="UP000198341"/>
    </source>
</evidence>
<dbReference type="OrthoDB" id="448621at2759"/>
<dbReference type="GeneID" id="19011699"/>
<dbReference type="RefSeq" id="XP_007509215.1">
    <property type="nucleotide sequence ID" value="XM_007509153.1"/>
</dbReference>
<dbReference type="EMBL" id="FO082265">
    <property type="protein sequence ID" value="CCO19672.1"/>
    <property type="molecule type" value="Genomic_DNA"/>
</dbReference>
<accession>K8EN52</accession>
<evidence type="ECO:0000313" key="2">
    <source>
        <dbReference type="EMBL" id="CCO19672.1"/>
    </source>
</evidence>
<keyword evidence="3" id="KW-1185">Reference proteome</keyword>
<evidence type="ECO:0008006" key="4">
    <source>
        <dbReference type="Google" id="ProtNLM"/>
    </source>
</evidence>
<dbReference type="KEGG" id="bpg:Bathy14g00910"/>